<protein>
    <submittedName>
        <fullName evidence="3">Uncharacterized protein</fullName>
    </submittedName>
</protein>
<keyword evidence="2" id="KW-0732">Signal</keyword>
<sequence>MMRKIALTMAAVLALSGTAFANDFAATLHYPESPRSAPHPTSKALDRDVTHSIKRETPRKFAPRLGDNPADATKSRRSGIATDPWVVPNFR</sequence>
<feature type="chain" id="PRO_5003534042" evidence="2">
    <location>
        <begin position="22"/>
        <end position="91"/>
    </location>
</feature>
<dbReference type="AlphaFoldDB" id="H0HL41"/>
<accession>H0HL41</accession>
<keyword evidence="4" id="KW-1185">Reference proteome</keyword>
<organism evidence="3 4">
    <name type="scientific">Mesorhizobium alhagi CCNWXJ12-2</name>
    <dbReference type="NCBI Taxonomy" id="1107882"/>
    <lineage>
        <taxon>Bacteria</taxon>
        <taxon>Pseudomonadati</taxon>
        <taxon>Pseudomonadota</taxon>
        <taxon>Alphaproteobacteria</taxon>
        <taxon>Hyphomicrobiales</taxon>
        <taxon>Phyllobacteriaceae</taxon>
        <taxon>Allomesorhizobium</taxon>
    </lineage>
</organism>
<dbReference type="Proteomes" id="UP000003250">
    <property type="component" value="Unassembled WGS sequence"/>
</dbReference>
<feature type="signal peptide" evidence="2">
    <location>
        <begin position="1"/>
        <end position="21"/>
    </location>
</feature>
<evidence type="ECO:0000313" key="4">
    <source>
        <dbReference type="Proteomes" id="UP000003250"/>
    </source>
</evidence>
<evidence type="ECO:0000313" key="3">
    <source>
        <dbReference type="EMBL" id="EHK58525.1"/>
    </source>
</evidence>
<name>H0HL41_9HYPH</name>
<reference evidence="3 4" key="1">
    <citation type="journal article" date="2012" name="J. Bacteriol.">
        <title>Draft Genome Sequence of Mesorhizobium alhagi CCNWXJ12-2T, a Novel Salt-Resistant Species Isolated from the Desert of Northwestern China.</title>
        <authorList>
            <person name="Zhou M."/>
            <person name="Chen W."/>
            <person name="Chen H."/>
            <person name="Wei G."/>
        </authorList>
    </citation>
    <scope>NUCLEOTIDE SEQUENCE [LARGE SCALE GENOMIC DNA]</scope>
    <source>
        <strain evidence="3 4">CCNWXJ12-2</strain>
    </source>
</reference>
<feature type="region of interest" description="Disordered" evidence="1">
    <location>
        <begin position="54"/>
        <end position="91"/>
    </location>
</feature>
<gene>
    <name evidence="3" type="ORF">MAXJ12_04259</name>
</gene>
<dbReference type="PATRIC" id="fig|1107882.3.peg.841"/>
<evidence type="ECO:0000256" key="1">
    <source>
        <dbReference type="SAM" id="MobiDB-lite"/>
    </source>
</evidence>
<dbReference type="EMBL" id="AHAM01000030">
    <property type="protein sequence ID" value="EHK58525.1"/>
    <property type="molecule type" value="Genomic_DNA"/>
</dbReference>
<proteinExistence type="predicted"/>
<evidence type="ECO:0000256" key="2">
    <source>
        <dbReference type="SAM" id="SignalP"/>
    </source>
</evidence>